<gene>
    <name evidence="2" type="ORF">ETAA8_36890</name>
</gene>
<dbReference type="AlphaFoldDB" id="A0A517YEE3"/>
<feature type="chain" id="PRO_5021777281" evidence="1">
    <location>
        <begin position="21"/>
        <end position="414"/>
    </location>
</feature>
<accession>A0A517YEE3</accession>
<dbReference type="KEGG" id="aagg:ETAA8_36890"/>
<name>A0A517YEE3_9BACT</name>
<evidence type="ECO:0000313" key="3">
    <source>
        <dbReference type="Proteomes" id="UP000315017"/>
    </source>
</evidence>
<dbReference type="EMBL" id="CP036274">
    <property type="protein sequence ID" value="QDU28586.1"/>
    <property type="molecule type" value="Genomic_DNA"/>
</dbReference>
<evidence type="ECO:0000313" key="2">
    <source>
        <dbReference type="EMBL" id="QDU28586.1"/>
    </source>
</evidence>
<protein>
    <submittedName>
        <fullName evidence="2">Uncharacterized protein</fullName>
    </submittedName>
</protein>
<reference evidence="2 3" key="1">
    <citation type="submission" date="2019-02" db="EMBL/GenBank/DDBJ databases">
        <title>Deep-cultivation of Planctomycetes and their phenomic and genomic characterization uncovers novel biology.</title>
        <authorList>
            <person name="Wiegand S."/>
            <person name="Jogler M."/>
            <person name="Boedeker C."/>
            <person name="Pinto D."/>
            <person name="Vollmers J."/>
            <person name="Rivas-Marin E."/>
            <person name="Kohn T."/>
            <person name="Peeters S.H."/>
            <person name="Heuer A."/>
            <person name="Rast P."/>
            <person name="Oberbeckmann S."/>
            <person name="Bunk B."/>
            <person name="Jeske O."/>
            <person name="Meyerdierks A."/>
            <person name="Storesund J.E."/>
            <person name="Kallscheuer N."/>
            <person name="Luecker S."/>
            <person name="Lage O.M."/>
            <person name="Pohl T."/>
            <person name="Merkel B.J."/>
            <person name="Hornburger P."/>
            <person name="Mueller R.-W."/>
            <person name="Bruemmer F."/>
            <person name="Labrenz M."/>
            <person name="Spormann A.M."/>
            <person name="Op den Camp H."/>
            <person name="Overmann J."/>
            <person name="Amann R."/>
            <person name="Jetten M.S.M."/>
            <person name="Mascher T."/>
            <person name="Medema M.H."/>
            <person name="Devos D.P."/>
            <person name="Kaster A.-K."/>
            <person name="Ovreas L."/>
            <person name="Rohde M."/>
            <person name="Galperin M.Y."/>
            <person name="Jogler C."/>
        </authorList>
    </citation>
    <scope>NUCLEOTIDE SEQUENCE [LARGE SCALE GENOMIC DNA]</scope>
    <source>
        <strain evidence="2 3">ETA_A8</strain>
    </source>
</reference>
<feature type="signal peptide" evidence="1">
    <location>
        <begin position="1"/>
        <end position="20"/>
    </location>
</feature>
<sequence precursor="true">MLRLVSCWLLLLLLPSLAAAVDPPPFSSLGKPGETIYQTAVPLAKPKKSADRIDGGLNHVVFSLWLPEEEACIRGIYLMPFNITGVEQEQSRAMCRHWKFALVGSNFMRVEKAEFGPVLLAGLKDLALQSKHPEVAHAPLIAASMSAGVGMCVTLAEQLPDRFIACGLACLEVGPETDRTARIPMMSIFGERDGKQMEQHEALLPRRRAEFDASWAIAVQWGRRHEWGQSNNLLWPFFDEVIRQRLPADASPLTGPVQLRSCDPSLAWYGAPSTWKGSTAIIGPAAKYSGEKNKACWLPGPQSAHAWQAFVVDKSLLRITSPLPQGDKRPLPVFNPQERLAIKVEAEAAIPNGTISLYDGGNWLVDGELQDRKAVFEIGPLALGIHCLSVRVALTDGSLELSRPVTVLVAPNAN</sequence>
<evidence type="ECO:0000256" key="1">
    <source>
        <dbReference type="SAM" id="SignalP"/>
    </source>
</evidence>
<dbReference type="OrthoDB" id="236468at2"/>
<dbReference type="RefSeq" id="WP_145091111.1">
    <property type="nucleotide sequence ID" value="NZ_CP036274.1"/>
</dbReference>
<keyword evidence="1" id="KW-0732">Signal</keyword>
<keyword evidence="3" id="KW-1185">Reference proteome</keyword>
<dbReference type="Proteomes" id="UP000315017">
    <property type="component" value="Chromosome"/>
</dbReference>
<organism evidence="2 3">
    <name type="scientific">Anatilimnocola aggregata</name>
    <dbReference type="NCBI Taxonomy" id="2528021"/>
    <lineage>
        <taxon>Bacteria</taxon>
        <taxon>Pseudomonadati</taxon>
        <taxon>Planctomycetota</taxon>
        <taxon>Planctomycetia</taxon>
        <taxon>Pirellulales</taxon>
        <taxon>Pirellulaceae</taxon>
        <taxon>Anatilimnocola</taxon>
    </lineage>
</organism>
<proteinExistence type="predicted"/>